<keyword evidence="10" id="KW-1185">Reference proteome</keyword>
<keyword evidence="6 8" id="KW-1133">Transmembrane helix</keyword>
<feature type="transmembrane region" description="Helical" evidence="8">
    <location>
        <begin position="230"/>
        <end position="251"/>
    </location>
</feature>
<evidence type="ECO:0000256" key="8">
    <source>
        <dbReference type="SAM" id="Phobius"/>
    </source>
</evidence>
<protein>
    <submittedName>
        <fullName evidence="9">AEC family transporter</fullName>
    </submittedName>
</protein>
<sequence length="317" mass="34388">MLVVFESIFPIFAIILLGFGLRKSNFVPKEHWRVLEELCFWIFFPCILATTLIKADLSAIELGPYVFTLLAMMACMAGVTLMLWPLLKRFWGTRRGQFSTVYQATTRWHGFIALAIVLKLYGQEGGALIALAMAVMVPILQVTNILVLATFSDHENQAGPSFSKVTKTILVNPLLWGVLTGLIINLLSIEVWEPAITMADLLGRAALSMSLLALGAGLSLKAALKPSKELLVGLVGKLFITPAVMTAWAIWFGVSGMSISVLMVCASVPTAMNGYLLAKKMGGDADLYAATSTVQTAVSFLSIPLILWLLKLYAGGI</sequence>
<reference evidence="10" key="1">
    <citation type="journal article" date="2019" name="Int. J. Syst. Evol. Microbiol.">
        <title>The Global Catalogue of Microorganisms (GCM) 10K type strain sequencing project: providing services to taxonomists for standard genome sequencing and annotation.</title>
        <authorList>
            <consortium name="The Broad Institute Genomics Platform"/>
            <consortium name="The Broad Institute Genome Sequencing Center for Infectious Disease"/>
            <person name="Wu L."/>
            <person name="Ma J."/>
        </authorList>
    </citation>
    <scope>NUCLEOTIDE SEQUENCE [LARGE SCALE GENOMIC DNA]</scope>
    <source>
        <strain evidence="10">CGMCC 4.7192</strain>
    </source>
</reference>
<feature type="transmembrane region" description="Helical" evidence="8">
    <location>
        <begin position="257"/>
        <end position="278"/>
    </location>
</feature>
<accession>A0ABW5BN09</accession>
<dbReference type="Gene3D" id="1.20.1530.20">
    <property type="match status" value="1"/>
</dbReference>
<dbReference type="EMBL" id="JBHUII010000004">
    <property type="protein sequence ID" value="MFD2206264.1"/>
    <property type="molecule type" value="Genomic_DNA"/>
</dbReference>
<dbReference type="PANTHER" id="PTHR36838">
    <property type="entry name" value="AUXIN EFFLUX CARRIER FAMILY PROTEIN"/>
    <property type="match status" value="1"/>
</dbReference>
<feature type="transmembrane region" description="Helical" evidence="8">
    <location>
        <begin position="34"/>
        <end position="53"/>
    </location>
</feature>
<feature type="transmembrane region" description="Helical" evidence="8">
    <location>
        <begin position="201"/>
        <end position="218"/>
    </location>
</feature>
<keyword evidence="5 8" id="KW-0812">Transmembrane</keyword>
<feature type="transmembrane region" description="Helical" evidence="8">
    <location>
        <begin position="65"/>
        <end position="87"/>
    </location>
</feature>
<comment type="caution">
    <text evidence="9">The sequence shown here is derived from an EMBL/GenBank/DDBJ whole genome shotgun (WGS) entry which is preliminary data.</text>
</comment>
<keyword evidence="3" id="KW-0813">Transport</keyword>
<dbReference type="RefSeq" id="WP_380251671.1">
    <property type="nucleotide sequence ID" value="NZ_JBHUII010000004.1"/>
</dbReference>
<feature type="transmembrane region" description="Helical" evidence="8">
    <location>
        <begin position="287"/>
        <end position="310"/>
    </location>
</feature>
<gene>
    <name evidence="9" type="ORF">ACFSKO_11590</name>
</gene>
<comment type="similarity">
    <text evidence="2">Belongs to the auxin efflux carrier (TC 2.A.69) family.</text>
</comment>
<comment type="subcellular location">
    <subcellularLocation>
        <location evidence="1">Cell membrane</location>
        <topology evidence="1">Multi-pass membrane protein</topology>
    </subcellularLocation>
</comment>
<dbReference type="Proteomes" id="UP001597294">
    <property type="component" value="Unassembled WGS sequence"/>
</dbReference>
<evidence type="ECO:0000256" key="4">
    <source>
        <dbReference type="ARBA" id="ARBA00022475"/>
    </source>
</evidence>
<evidence type="ECO:0000256" key="5">
    <source>
        <dbReference type="ARBA" id="ARBA00022692"/>
    </source>
</evidence>
<feature type="transmembrane region" description="Helical" evidence="8">
    <location>
        <begin position="99"/>
        <end position="121"/>
    </location>
</feature>
<evidence type="ECO:0000256" key="2">
    <source>
        <dbReference type="ARBA" id="ARBA00010145"/>
    </source>
</evidence>
<evidence type="ECO:0000256" key="3">
    <source>
        <dbReference type="ARBA" id="ARBA00022448"/>
    </source>
</evidence>
<organism evidence="9 10">
    <name type="scientific">Kiloniella antarctica</name>
    <dbReference type="NCBI Taxonomy" id="1550907"/>
    <lineage>
        <taxon>Bacteria</taxon>
        <taxon>Pseudomonadati</taxon>
        <taxon>Pseudomonadota</taxon>
        <taxon>Alphaproteobacteria</taxon>
        <taxon>Rhodospirillales</taxon>
        <taxon>Kiloniellaceae</taxon>
        <taxon>Kiloniella</taxon>
    </lineage>
</organism>
<proteinExistence type="inferred from homology"/>
<dbReference type="InterPro" id="IPR038770">
    <property type="entry name" value="Na+/solute_symporter_sf"/>
</dbReference>
<dbReference type="PANTHER" id="PTHR36838:SF4">
    <property type="entry name" value="AUXIN EFFLUX CARRIER FAMILY PROTEIN"/>
    <property type="match status" value="1"/>
</dbReference>
<dbReference type="Pfam" id="PF03547">
    <property type="entry name" value="Mem_trans"/>
    <property type="match status" value="1"/>
</dbReference>
<keyword evidence="4" id="KW-1003">Cell membrane</keyword>
<name>A0ABW5BN09_9PROT</name>
<evidence type="ECO:0000256" key="1">
    <source>
        <dbReference type="ARBA" id="ARBA00004651"/>
    </source>
</evidence>
<feature type="transmembrane region" description="Helical" evidence="8">
    <location>
        <begin position="6"/>
        <end position="22"/>
    </location>
</feature>
<evidence type="ECO:0000256" key="7">
    <source>
        <dbReference type="ARBA" id="ARBA00023136"/>
    </source>
</evidence>
<keyword evidence="7 8" id="KW-0472">Membrane</keyword>
<feature type="transmembrane region" description="Helical" evidence="8">
    <location>
        <begin position="127"/>
        <end position="149"/>
    </location>
</feature>
<dbReference type="InterPro" id="IPR004776">
    <property type="entry name" value="Mem_transp_PIN-like"/>
</dbReference>
<evidence type="ECO:0000256" key="6">
    <source>
        <dbReference type="ARBA" id="ARBA00022989"/>
    </source>
</evidence>
<feature type="transmembrane region" description="Helical" evidence="8">
    <location>
        <begin position="169"/>
        <end position="189"/>
    </location>
</feature>
<evidence type="ECO:0000313" key="10">
    <source>
        <dbReference type="Proteomes" id="UP001597294"/>
    </source>
</evidence>
<evidence type="ECO:0000313" key="9">
    <source>
        <dbReference type="EMBL" id="MFD2206264.1"/>
    </source>
</evidence>